<dbReference type="EMBL" id="JAWPEI010000011">
    <property type="protein sequence ID" value="KAK4711267.1"/>
    <property type="molecule type" value="Genomic_DNA"/>
</dbReference>
<dbReference type="InterPro" id="IPR036691">
    <property type="entry name" value="Endo/exonu/phosph_ase_sf"/>
</dbReference>
<comment type="caution">
    <text evidence="1">The sequence shown here is derived from an EMBL/GenBank/DDBJ whole genome shotgun (WGS) entry which is preliminary data.</text>
</comment>
<dbReference type="Proteomes" id="UP001311915">
    <property type="component" value="Unassembled WGS sequence"/>
</dbReference>
<protein>
    <submittedName>
        <fullName evidence="1">Uncharacterized protein</fullName>
    </submittedName>
</protein>
<proteinExistence type="predicted"/>
<dbReference type="PANTHER" id="PTHR35218:SF9">
    <property type="entry name" value="ENDONUCLEASE_EXONUCLEASE_PHOSPHATASE DOMAIN-CONTAINING PROTEIN"/>
    <property type="match status" value="1"/>
</dbReference>
<dbReference type="SUPFAM" id="SSF56219">
    <property type="entry name" value="DNase I-like"/>
    <property type="match status" value="1"/>
</dbReference>
<sequence>MIFPEGENKKYMLMCPVALVKCSFDLRQAMNPAIAKYAVAMTLTMRQSQFPVQDTLLMVNPSTIHTPMINPSSFIVWNIRGGNNPVSKRHFRELIRNHKPCMVALLETRMVSHVGLRDEFDFDDFLEVPAIGRSEGIVLLWNTDMVTVSTLRQSEQELHAMI</sequence>
<gene>
    <name evidence="1" type="ORF">R3W88_005780</name>
</gene>
<dbReference type="Gene3D" id="3.60.10.10">
    <property type="entry name" value="Endonuclease/exonuclease/phosphatase"/>
    <property type="match status" value="1"/>
</dbReference>
<name>A0AAV9KGN8_9SOLN</name>
<dbReference type="PANTHER" id="PTHR35218">
    <property type="entry name" value="RNASE H DOMAIN-CONTAINING PROTEIN"/>
    <property type="match status" value="1"/>
</dbReference>
<dbReference type="AlphaFoldDB" id="A0AAV9KGN8"/>
<evidence type="ECO:0000313" key="1">
    <source>
        <dbReference type="EMBL" id="KAK4711267.1"/>
    </source>
</evidence>
<evidence type="ECO:0000313" key="2">
    <source>
        <dbReference type="Proteomes" id="UP001311915"/>
    </source>
</evidence>
<reference evidence="1 2" key="1">
    <citation type="submission" date="2023-10" db="EMBL/GenBank/DDBJ databases">
        <title>Genome-Wide Identification Analysis in wild type Solanum Pinnatisectum Reveals Some Genes Defensing Phytophthora Infestans.</title>
        <authorList>
            <person name="Sun C."/>
        </authorList>
    </citation>
    <scope>NUCLEOTIDE SEQUENCE [LARGE SCALE GENOMIC DNA]</scope>
    <source>
        <strain evidence="1">LQN</strain>
        <tissue evidence="1">Leaf</tissue>
    </source>
</reference>
<accession>A0AAV9KGN8</accession>
<organism evidence="1 2">
    <name type="scientific">Solanum pinnatisectum</name>
    <name type="common">tansyleaf nightshade</name>
    <dbReference type="NCBI Taxonomy" id="50273"/>
    <lineage>
        <taxon>Eukaryota</taxon>
        <taxon>Viridiplantae</taxon>
        <taxon>Streptophyta</taxon>
        <taxon>Embryophyta</taxon>
        <taxon>Tracheophyta</taxon>
        <taxon>Spermatophyta</taxon>
        <taxon>Magnoliopsida</taxon>
        <taxon>eudicotyledons</taxon>
        <taxon>Gunneridae</taxon>
        <taxon>Pentapetalae</taxon>
        <taxon>asterids</taxon>
        <taxon>lamiids</taxon>
        <taxon>Solanales</taxon>
        <taxon>Solanaceae</taxon>
        <taxon>Solanoideae</taxon>
        <taxon>Solaneae</taxon>
        <taxon>Solanum</taxon>
    </lineage>
</organism>
<keyword evidence="2" id="KW-1185">Reference proteome</keyword>